<comment type="caution">
    <text evidence="2">The sequence shown here is derived from an EMBL/GenBank/DDBJ whole genome shotgun (WGS) entry which is preliminary data.</text>
</comment>
<keyword evidence="3" id="KW-1185">Reference proteome</keyword>
<accession>A0ABS5NIK5</accession>
<evidence type="ECO:0000256" key="1">
    <source>
        <dbReference type="SAM" id="MobiDB-lite"/>
    </source>
</evidence>
<feature type="region of interest" description="Disordered" evidence="1">
    <location>
        <begin position="1"/>
        <end position="30"/>
    </location>
</feature>
<evidence type="ECO:0000313" key="3">
    <source>
        <dbReference type="Proteomes" id="UP000676853"/>
    </source>
</evidence>
<organism evidence="2 3">
    <name type="scientific">Tsukamurella paurometabola</name>
    <name type="common">Corynebacterium paurometabolum</name>
    <dbReference type="NCBI Taxonomy" id="2061"/>
    <lineage>
        <taxon>Bacteria</taxon>
        <taxon>Bacillati</taxon>
        <taxon>Actinomycetota</taxon>
        <taxon>Actinomycetes</taxon>
        <taxon>Mycobacteriales</taxon>
        <taxon>Tsukamurellaceae</taxon>
        <taxon>Tsukamurella</taxon>
    </lineage>
</organism>
<dbReference type="Proteomes" id="UP000676853">
    <property type="component" value="Unassembled WGS sequence"/>
</dbReference>
<reference evidence="2 3" key="1">
    <citation type="submission" date="2021-04" db="EMBL/GenBank/DDBJ databases">
        <title>Whole genome sequence analysis of a thiophenic sulfur metabolizing bacteria.</title>
        <authorList>
            <person name="Akhtar N."/>
            <person name="Akram J."/>
            <person name="Aslam A."/>
        </authorList>
    </citation>
    <scope>NUCLEOTIDE SEQUENCE [LARGE SCALE GENOMIC DNA]</scope>
    <source>
        <strain evidence="2 3">3OW</strain>
    </source>
</reference>
<dbReference type="EMBL" id="JAGXOE010000108">
    <property type="protein sequence ID" value="MBS4104109.1"/>
    <property type="molecule type" value="Genomic_DNA"/>
</dbReference>
<name>A0ABS5NIK5_TSUPA</name>
<gene>
    <name evidence="2" type="ORF">KFZ73_23085</name>
</gene>
<dbReference type="RefSeq" id="WP_212555219.1">
    <property type="nucleotide sequence ID" value="NZ_JAGXOE010000108.1"/>
</dbReference>
<protein>
    <submittedName>
        <fullName evidence="2">Uncharacterized protein</fullName>
    </submittedName>
</protein>
<sequence>MAKAQEKCNAYSSAHEPESKSYSLSDMGRMLDEARVREAVDRERYR</sequence>
<evidence type="ECO:0000313" key="2">
    <source>
        <dbReference type="EMBL" id="MBS4104109.1"/>
    </source>
</evidence>
<proteinExistence type="predicted"/>